<dbReference type="PIRSF" id="PIRSF000390">
    <property type="entry name" value="PLP_StrS"/>
    <property type="match status" value="1"/>
</dbReference>
<dbReference type="EMBL" id="WHUV01000007">
    <property type="protein sequence ID" value="MQA57531.1"/>
    <property type="molecule type" value="Genomic_DNA"/>
</dbReference>
<evidence type="ECO:0000256" key="4">
    <source>
        <dbReference type="PIRSR" id="PIRSR000390-2"/>
    </source>
</evidence>
<comment type="caution">
    <text evidence="6">The sequence shown here is derived from an EMBL/GenBank/DDBJ whole genome shotgun (WGS) entry which is preliminary data.</text>
</comment>
<organism evidence="6 7">
    <name type="scientific">Pseudomonas piscis</name>
    <dbReference type="NCBI Taxonomy" id="2614538"/>
    <lineage>
        <taxon>Bacteria</taxon>
        <taxon>Pseudomonadati</taxon>
        <taxon>Pseudomonadota</taxon>
        <taxon>Gammaproteobacteria</taxon>
        <taxon>Pseudomonadales</taxon>
        <taxon>Pseudomonadaceae</taxon>
        <taxon>Pseudomonas</taxon>
    </lineage>
</organism>
<dbReference type="GO" id="GO:0000271">
    <property type="term" value="P:polysaccharide biosynthetic process"/>
    <property type="evidence" value="ECO:0007669"/>
    <property type="project" value="TreeGrafter"/>
</dbReference>
<dbReference type="Gene3D" id="3.40.640.10">
    <property type="entry name" value="Type I PLP-dependent aspartate aminotransferase-like (Major domain)"/>
    <property type="match status" value="1"/>
</dbReference>
<dbReference type="Pfam" id="PF01041">
    <property type="entry name" value="DegT_DnrJ_EryC1"/>
    <property type="match status" value="1"/>
</dbReference>
<dbReference type="SUPFAM" id="SSF53383">
    <property type="entry name" value="PLP-dependent transferases"/>
    <property type="match status" value="1"/>
</dbReference>
<dbReference type="Gene3D" id="3.90.1150.10">
    <property type="entry name" value="Aspartate Aminotransferase, domain 1"/>
    <property type="match status" value="1"/>
</dbReference>
<dbReference type="NCBIfam" id="TIGR03588">
    <property type="entry name" value="PseC"/>
    <property type="match status" value="1"/>
</dbReference>
<evidence type="ECO:0000256" key="2">
    <source>
        <dbReference type="ARBA" id="ARBA00037999"/>
    </source>
</evidence>
<dbReference type="CDD" id="cd00616">
    <property type="entry name" value="AHBA_syn"/>
    <property type="match status" value="1"/>
</dbReference>
<accession>A0A7X1PSC0</accession>
<sequence>MIPYGRQDITQADIDSVVEVLQSDFLTQGPMVPRFEQALASHVGARHALALNSATSALHIACLALGLGPGDWLWTSPITFVASANCALYCGAQVDFVDIDPVTYNLSPQALERKLEQAEREGKLPKVVVPVHLCGQPCDMQAIHALAKRYGFKIIEDASHAVGGKYQDEFIGNCKYSDITVFSFHPVKIITTAEGGMALTNDAALAERMALLRSHGITRDPAQMTHESDGPWYYQQIDLGFNYRMTELQAALGVSQVQRLDQYVARRHVLARRYDQLLAGLPVTTPWQHPDSYSGLHLYVIRLQLGKIAKTHAQVFASLREQGIGVNLHYIPVPTQPYYRQMGIDPEVFPQAQQYYREAISLPMFQTMTEQQQDQVVAALNQALLG</sequence>
<gene>
    <name evidence="6" type="primary">pseC</name>
    <name evidence="6" type="ORF">GDH07_29830</name>
</gene>
<dbReference type="PANTHER" id="PTHR30244">
    <property type="entry name" value="TRANSAMINASE"/>
    <property type="match status" value="1"/>
</dbReference>
<dbReference type="PANTHER" id="PTHR30244:SF34">
    <property type="entry name" value="DTDP-4-AMINO-4,6-DIDEOXYGALACTOSE TRANSAMINASE"/>
    <property type="match status" value="1"/>
</dbReference>
<dbReference type="EC" id="2.6.1.92" evidence="6"/>
<dbReference type="InterPro" id="IPR020026">
    <property type="entry name" value="PseC"/>
</dbReference>
<dbReference type="GO" id="GO:0030170">
    <property type="term" value="F:pyridoxal phosphate binding"/>
    <property type="evidence" value="ECO:0007669"/>
    <property type="project" value="TreeGrafter"/>
</dbReference>
<evidence type="ECO:0000256" key="1">
    <source>
        <dbReference type="ARBA" id="ARBA00022898"/>
    </source>
</evidence>
<dbReference type="InterPro" id="IPR015424">
    <property type="entry name" value="PyrdxlP-dep_Trfase"/>
</dbReference>
<keyword evidence="1 4" id="KW-0663">Pyridoxal phosphate</keyword>
<dbReference type="InterPro" id="IPR000653">
    <property type="entry name" value="DegT/StrS_aminotransferase"/>
</dbReference>
<dbReference type="Proteomes" id="UP000486534">
    <property type="component" value="Unassembled WGS sequence"/>
</dbReference>
<feature type="active site" description="Proton acceptor" evidence="3">
    <location>
        <position position="188"/>
    </location>
</feature>
<dbReference type="InterPro" id="IPR015421">
    <property type="entry name" value="PyrdxlP-dep_Trfase_major"/>
</dbReference>
<keyword evidence="6" id="KW-0032">Aminotransferase</keyword>
<name>A0A7X1PSC0_9PSED</name>
<protein>
    <submittedName>
        <fullName evidence="6">UDP-4-amino-4, 6-dideoxy-N-acetyl-beta-L-altrosamine transaminase</fullName>
        <ecNumber evidence="6">2.6.1.92</ecNumber>
    </submittedName>
</protein>
<keyword evidence="6" id="KW-0808">Transferase</keyword>
<proteinExistence type="inferred from homology"/>
<evidence type="ECO:0000256" key="5">
    <source>
        <dbReference type="RuleBase" id="RU004508"/>
    </source>
</evidence>
<comment type="similarity">
    <text evidence="2 5">Belongs to the DegT/DnrJ/EryC1 family.</text>
</comment>
<dbReference type="AlphaFoldDB" id="A0A7X1PSC0"/>
<dbReference type="GO" id="GO:0008483">
    <property type="term" value="F:transaminase activity"/>
    <property type="evidence" value="ECO:0007669"/>
    <property type="project" value="UniProtKB-KW"/>
</dbReference>
<reference evidence="6 7" key="1">
    <citation type="submission" date="2019-10" db="EMBL/GenBank/DDBJ databases">
        <title>Pseudomonas dajingensis sp. nov., isolated from the profound head ulcers of farmed Murray cod (Maccullochella peelii peelii).</title>
        <authorList>
            <person name="Liu Y."/>
        </authorList>
    </citation>
    <scope>NUCLEOTIDE SEQUENCE [LARGE SCALE GENOMIC DNA]</scope>
    <source>
        <strain evidence="6 7">MC042</strain>
    </source>
</reference>
<dbReference type="InterPro" id="IPR015422">
    <property type="entry name" value="PyrdxlP-dep_Trfase_small"/>
</dbReference>
<dbReference type="RefSeq" id="WP_152899652.1">
    <property type="nucleotide sequence ID" value="NZ_WHUV01000007.1"/>
</dbReference>
<feature type="modified residue" description="N6-(pyridoxal phosphate)lysine" evidence="4">
    <location>
        <position position="188"/>
    </location>
</feature>
<evidence type="ECO:0000313" key="7">
    <source>
        <dbReference type="Proteomes" id="UP000486534"/>
    </source>
</evidence>
<evidence type="ECO:0000256" key="3">
    <source>
        <dbReference type="PIRSR" id="PIRSR000390-1"/>
    </source>
</evidence>
<evidence type="ECO:0000313" key="6">
    <source>
        <dbReference type="EMBL" id="MQA57531.1"/>
    </source>
</evidence>